<evidence type="ECO:0000313" key="3">
    <source>
        <dbReference type="Proteomes" id="UP000509791"/>
    </source>
</evidence>
<dbReference type="RefSeq" id="WP_269473345.1">
    <property type="nucleotide sequence ID" value="NZ_LR822023.1"/>
</dbReference>
<dbReference type="Proteomes" id="UP000509791">
    <property type="component" value="Chromosome"/>
</dbReference>
<keyword evidence="1" id="KW-0812">Transmembrane</keyword>
<protein>
    <submittedName>
        <fullName evidence="2">Uncharacterized protein</fullName>
    </submittedName>
</protein>
<reference evidence="2 3" key="1">
    <citation type="submission" date="2020-06" db="EMBL/GenBank/DDBJ databases">
        <authorList>
            <person name="Chuat V."/>
        </authorList>
    </citation>
    <scope>NUCLEOTIDE SEQUENCE [LARGE SCALE GENOMIC DNA]</scope>
    <source>
        <strain evidence="2">STH_CIRM_998</strain>
    </source>
</reference>
<name>A0A8D6U7R1_STRTR</name>
<keyword evidence="1" id="KW-1133">Transmembrane helix</keyword>
<keyword evidence="1" id="KW-0472">Membrane</keyword>
<evidence type="ECO:0000313" key="2">
    <source>
        <dbReference type="EMBL" id="CAD0152702.1"/>
    </source>
</evidence>
<dbReference type="AlphaFoldDB" id="A0A8D6U7R1"/>
<dbReference type="EMBL" id="LR822027">
    <property type="protein sequence ID" value="CAD0152702.1"/>
    <property type="molecule type" value="Genomic_DNA"/>
</dbReference>
<gene>
    <name evidence="2" type="ORF">STHERMO_1421</name>
</gene>
<accession>A0A8D6U7R1</accession>
<proteinExistence type="predicted"/>
<sequence length="46" mass="5148">MTYKHTKQTQERYAIKKSSKREKVGAVIVASLILGSSVVQTNLVQK</sequence>
<evidence type="ECO:0000256" key="1">
    <source>
        <dbReference type="SAM" id="Phobius"/>
    </source>
</evidence>
<organism evidence="2 3">
    <name type="scientific">Streptococcus thermophilus</name>
    <dbReference type="NCBI Taxonomy" id="1308"/>
    <lineage>
        <taxon>Bacteria</taxon>
        <taxon>Bacillati</taxon>
        <taxon>Bacillota</taxon>
        <taxon>Bacilli</taxon>
        <taxon>Lactobacillales</taxon>
        <taxon>Streptococcaceae</taxon>
        <taxon>Streptococcus</taxon>
    </lineage>
</organism>
<feature type="transmembrane region" description="Helical" evidence="1">
    <location>
        <begin position="24"/>
        <end position="43"/>
    </location>
</feature>